<evidence type="ECO:0000256" key="1">
    <source>
        <dbReference type="SAM" id="MobiDB-lite"/>
    </source>
</evidence>
<evidence type="ECO:0000259" key="2">
    <source>
        <dbReference type="PROSITE" id="PS50802"/>
    </source>
</evidence>
<dbReference type="Pfam" id="PF02338">
    <property type="entry name" value="OTU"/>
    <property type="match status" value="1"/>
</dbReference>
<dbReference type="PROSITE" id="PS50802">
    <property type="entry name" value="OTU"/>
    <property type="match status" value="1"/>
</dbReference>
<reference evidence="3 4" key="1">
    <citation type="submission" date="2016-06" db="EMBL/GenBank/DDBJ databases">
        <title>Evolution of pathogenesis and genome organization in the Tremellales.</title>
        <authorList>
            <person name="Cuomo C."/>
            <person name="Litvintseva A."/>
            <person name="Heitman J."/>
            <person name="Chen Y."/>
            <person name="Sun S."/>
            <person name="Springer D."/>
            <person name="Dromer F."/>
            <person name="Young S."/>
            <person name="Zeng Q."/>
            <person name="Chapman S."/>
            <person name="Gujja S."/>
            <person name="Saif S."/>
            <person name="Birren B."/>
        </authorList>
    </citation>
    <scope>NUCLEOTIDE SEQUENCE [LARGE SCALE GENOMIC DNA]</scope>
    <source>
        <strain evidence="3 4">CBS 6039</strain>
    </source>
</reference>
<feature type="region of interest" description="Disordered" evidence="1">
    <location>
        <begin position="281"/>
        <end position="310"/>
    </location>
</feature>
<feature type="compositionally biased region" description="Basic and acidic residues" evidence="1">
    <location>
        <begin position="572"/>
        <end position="583"/>
    </location>
</feature>
<feature type="compositionally biased region" description="Basic and acidic residues" evidence="1">
    <location>
        <begin position="536"/>
        <end position="550"/>
    </location>
</feature>
<dbReference type="GeneID" id="30151817"/>
<accession>A0A1E3I7R2</accession>
<sequence length="583" mass="64104">MAYSPPRGTPTAAPPILLKPMPLDRPPPTRLRVRLRLPFLASQPPSYASPTIDPSAPGLSRDRITARGQPRKKRKRQGSDTEESDYSPTISMRGGGKPPKSKGKRNAATPAPQHSSTPPVQGSRRTTRSKARRADSPSDLMTTSLEDIKMEDASVKSEIARLDLLLRDVQGDGNCLFRCLSDQLYGTEVCLYPIDRVDRAYSMQKRHAEMRRLVCDYLASHKDTMEGFVVPFMKTGEGFEGYVTRMRQSKQFGSHIEIQAAARIFRRDIRVVMSTASFTIPWRAEPPSPNDHPPASNDPDEHLAEVLPESVPPPREGRTMLWLALFSQAEHFQSIRRRGDKENGLAAVEDRLAVPHQRDVSEAARRARGELIEGDSKGAPQSRSSLVSQVLASLPSGHGITPQQVESVLARVKGNYGEAVEILLEEVDMEVEDGSESSVNDNHRVEEMLRERPSLTISHSAGSSVPSQEDALRRQSSYRDPNPRAPSPALTSTTDTRSRSNSLSDDNTREDSVAKSVSSSDTTVSEGSEQPSTIRDSTKARPGRLGDDLKGMVLGSREGSSVSESKAAPASSRRESLRSRSKM</sequence>
<feature type="region of interest" description="Disordered" evidence="1">
    <location>
        <begin position="451"/>
        <end position="583"/>
    </location>
</feature>
<dbReference type="InterPro" id="IPR050704">
    <property type="entry name" value="Peptidase_C85-like"/>
</dbReference>
<evidence type="ECO:0000313" key="4">
    <source>
        <dbReference type="Proteomes" id="UP000094065"/>
    </source>
</evidence>
<dbReference type="GO" id="GO:0004843">
    <property type="term" value="F:cysteine-type deubiquitinase activity"/>
    <property type="evidence" value="ECO:0007669"/>
    <property type="project" value="TreeGrafter"/>
</dbReference>
<protein>
    <recommendedName>
        <fullName evidence="2">OTU domain-containing protein</fullName>
    </recommendedName>
</protein>
<dbReference type="SUPFAM" id="SSF54001">
    <property type="entry name" value="Cysteine proteinases"/>
    <property type="match status" value="1"/>
</dbReference>
<feature type="domain" description="OTU" evidence="2">
    <location>
        <begin position="164"/>
        <end position="338"/>
    </location>
</feature>
<dbReference type="AlphaFoldDB" id="A0A1E3I7R2"/>
<comment type="caution">
    <text evidence="3">The sequence shown here is derived from an EMBL/GenBank/DDBJ whole genome shotgun (WGS) entry which is preliminary data.</text>
</comment>
<dbReference type="OrthoDB" id="415023at2759"/>
<keyword evidence="4" id="KW-1185">Reference proteome</keyword>
<dbReference type="CDD" id="cd22771">
    <property type="entry name" value="OTU_plant_OTU7-like"/>
    <property type="match status" value="1"/>
</dbReference>
<dbReference type="PANTHER" id="PTHR12419">
    <property type="entry name" value="OTU DOMAIN CONTAINING PROTEIN"/>
    <property type="match status" value="1"/>
</dbReference>
<dbReference type="PANTHER" id="PTHR12419:SF7">
    <property type="entry name" value="OTU DOMAIN-CONTAINING PROTEIN 3"/>
    <property type="match status" value="1"/>
</dbReference>
<dbReference type="InterPro" id="IPR003323">
    <property type="entry name" value="OTU_dom"/>
</dbReference>
<dbReference type="InterPro" id="IPR038765">
    <property type="entry name" value="Papain-like_cys_pep_sf"/>
</dbReference>
<gene>
    <name evidence="3" type="ORF">L202_00508</name>
</gene>
<dbReference type="Gene3D" id="3.90.70.80">
    <property type="match status" value="1"/>
</dbReference>
<dbReference type="Proteomes" id="UP000094065">
    <property type="component" value="Unassembled WGS sequence"/>
</dbReference>
<dbReference type="RefSeq" id="XP_018998395.1">
    <property type="nucleotide sequence ID" value="XM_019133690.1"/>
</dbReference>
<organism evidence="3 4">
    <name type="scientific">Cryptococcus amylolentus CBS 6039</name>
    <dbReference type="NCBI Taxonomy" id="1295533"/>
    <lineage>
        <taxon>Eukaryota</taxon>
        <taxon>Fungi</taxon>
        <taxon>Dikarya</taxon>
        <taxon>Basidiomycota</taxon>
        <taxon>Agaricomycotina</taxon>
        <taxon>Tremellomycetes</taxon>
        <taxon>Tremellales</taxon>
        <taxon>Cryptococcaceae</taxon>
        <taxon>Cryptococcus</taxon>
    </lineage>
</organism>
<proteinExistence type="predicted"/>
<dbReference type="EMBL" id="AWGJ01000001">
    <property type="protein sequence ID" value="ODN84592.1"/>
    <property type="molecule type" value="Genomic_DNA"/>
</dbReference>
<feature type="compositionally biased region" description="Polar residues" evidence="1">
    <location>
        <begin position="455"/>
        <end position="467"/>
    </location>
</feature>
<feature type="region of interest" description="Disordered" evidence="1">
    <location>
        <begin position="1"/>
        <end position="145"/>
    </location>
</feature>
<dbReference type="GO" id="GO:0016579">
    <property type="term" value="P:protein deubiquitination"/>
    <property type="evidence" value="ECO:0007669"/>
    <property type="project" value="TreeGrafter"/>
</dbReference>
<feature type="compositionally biased region" description="Low complexity" evidence="1">
    <location>
        <begin position="490"/>
        <end position="505"/>
    </location>
</feature>
<dbReference type="STRING" id="1295533.A0A1E3I7R2"/>
<evidence type="ECO:0000313" key="3">
    <source>
        <dbReference type="EMBL" id="ODN84592.1"/>
    </source>
</evidence>
<name>A0A1E3I7R2_9TREE</name>
<feature type="compositionally biased region" description="Polar residues" evidence="1">
    <location>
        <begin position="515"/>
        <end position="535"/>
    </location>
</feature>